<name>A0A644UAQ0_9ZZZZ</name>
<organism evidence="2">
    <name type="scientific">bioreactor metagenome</name>
    <dbReference type="NCBI Taxonomy" id="1076179"/>
    <lineage>
        <taxon>unclassified sequences</taxon>
        <taxon>metagenomes</taxon>
        <taxon>ecological metagenomes</taxon>
    </lineage>
</organism>
<reference evidence="2" key="1">
    <citation type="submission" date="2019-08" db="EMBL/GenBank/DDBJ databases">
        <authorList>
            <person name="Kucharzyk K."/>
            <person name="Murdoch R.W."/>
            <person name="Higgins S."/>
            <person name="Loffler F."/>
        </authorList>
    </citation>
    <scope>NUCLEOTIDE SEQUENCE</scope>
</reference>
<keyword evidence="1" id="KW-0812">Transmembrane</keyword>
<keyword evidence="1" id="KW-1133">Transmembrane helix</keyword>
<keyword evidence="1" id="KW-0472">Membrane</keyword>
<dbReference type="EMBL" id="VSSQ01000094">
    <property type="protein sequence ID" value="MPL76047.1"/>
    <property type="molecule type" value="Genomic_DNA"/>
</dbReference>
<accession>A0A644UAQ0</accession>
<sequence length="78" mass="8704">MLPGLNSMPMIDNLPSEGVIDVHMFTAGGGYYTDNHIFIVFSVLPGAVLVLLMYIFSNIKKNIQINSELIPVIFYSIR</sequence>
<evidence type="ECO:0000256" key="1">
    <source>
        <dbReference type="SAM" id="Phobius"/>
    </source>
</evidence>
<evidence type="ECO:0000313" key="2">
    <source>
        <dbReference type="EMBL" id="MPL76047.1"/>
    </source>
</evidence>
<dbReference type="AlphaFoldDB" id="A0A644UAQ0"/>
<feature type="transmembrane region" description="Helical" evidence="1">
    <location>
        <begin position="37"/>
        <end position="56"/>
    </location>
</feature>
<proteinExistence type="predicted"/>
<comment type="caution">
    <text evidence="2">The sequence shown here is derived from an EMBL/GenBank/DDBJ whole genome shotgun (WGS) entry which is preliminary data.</text>
</comment>
<protein>
    <submittedName>
        <fullName evidence="2">Uncharacterized protein</fullName>
    </submittedName>
</protein>
<gene>
    <name evidence="2" type="ORF">SDC9_21892</name>
</gene>